<gene>
    <name evidence="2" type="ORF">A2576_02755</name>
</gene>
<evidence type="ECO:0000313" key="3">
    <source>
        <dbReference type="Proteomes" id="UP000178579"/>
    </source>
</evidence>
<dbReference type="EMBL" id="MEXV01000036">
    <property type="protein sequence ID" value="OGD11758.1"/>
    <property type="molecule type" value="Genomic_DNA"/>
</dbReference>
<dbReference type="Proteomes" id="UP000178579">
    <property type="component" value="Unassembled WGS sequence"/>
</dbReference>
<evidence type="ECO:0000313" key="2">
    <source>
        <dbReference type="EMBL" id="OGD11758.1"/>
    </source>
</evidence>
<dbReference type="AlphaFoldDB" id="A0A1F5A099"/>
<evidence type="ECO:0000256" key="1">
    <source>
        <dbReference type="SAM" id="Phobius"/>
    </source>
</evidence>
<accession>A0A1F5A099</accession>
<keyword evidence="1" id="KW-0812">Transmembrane</keyword>
<comment type="caution">
    <text evidence="2">The sequence shown here is derived from an EMBL/GenBank/DDBJ whole genome shotgun (WGS) entry which is preliminary data.</text>
</comment>
<protein>
    <submittedName>
        <fullName evidence="2">Uncharacterized protein</fullName>
    </submittedName>
</protein>
<feature type="transmembrane region" description="Helical" evidence="1">
    <location>
        <begin position="12"/>
        <end position="32"/>
    </location>
</feature>
<reference evidence="2 3" key="1">
    <citation type="journal article" date="2016" name="Nat. Commun.">
        <title>Thousands of microbial genomes shed light on interconnected biogeochemical processes in an aquifer system.</title>
        <authorList>
            <person name="Anantharaman K."/>
            <person name="Brown C.T."/>
            <person name="Hug L.A."/>
            <person name="Sharon I."/>
            <person name="Castelle C.J."/>
            <person name="Probst A.J."/>
            <person name="Thomas B.C."/>
            <person name="Singh A."/>
            <person name="Wilkins M.J."/>
            <person name="Karaoz U."/>
            <person name="Brodie E.L."/>
            <person name="Williams K.H."/>
            <person name="Hubbard S.S."/>
            <person name="Banfield J.F."/>
        </authorList>
    </citation>
    <scope>NUCLEOTIDE SEQUENCE [LARGE SCALE GENOMIC DNA]</scope>
</reference>
<sequence length="87" mass="9539">MNRTSTQGGYIGLLGILIGVSILVFVMVKVYLTPGKAISELQPNNADGTVPTTQFERNRATIDKVTDITNKQNEQAAETNRLLDNME</sequence>
<keyword evidence="1" id="KW-0472">Membrane</keyword>
<name>A0A1F5A099_9BACT</name>
<organism evidence="2 3">
    <name type="scientific">Candidatus Amesbacteria bacterium RIFOXYD1_FULL_47_9</name>
    <dbReference type="NCBI Taxonomy" id="1797267"/>
    <lineage>
        <taxon>Bacteria</taxon>
        <taxon>Candidatus Amesiibacteriota</taxon>
    </lineage>
</organism>
<proteinExistence type="predicted"/>
<keyword evidence="1" id="KW-1133">Transmembrane helix</keyword>